<dbReference type="GO" id="GO:0010521">
    <property type="term" value="F:telomerase inhibitor activity"/>
    <property type="evidence" value="ECO:0007669"/>
    <property type="project" value="TreeGrafter"/>
</dbReference>
<feature type="region of interest" description="Disordered" evidence="1">
    <location>
        <begin position="147"/>
        <end position="166"/>
    </location>
</feature>
<feature type="region of interest" description="Disordered" evidence="1">
    <location>
        <begin position="295"/>
        <end position="333"/>
    </location>
</feature>
<sequence length="508" mass="58592">MASQVKVSKLNFELNPRGNLWFNDETTFGHKLLSKMGWSKGKGLGKNEDGIKENIKISKRDTNTGVGWKNDEIPVTVGCLEYENILQNLQKHFKNDQEKFKSNESFEKSLEQRSRKAKNHLHYQKFVRVKDLNRYSEKDMKSIFLEKPPKPVREHPSSHANQTFNSQLSVNDYFAMKIQRKKEDTSISNENSLTPKSQPINENFSKKRKFISESPENETSRKTKLKKKNSDDETSFTKNNLPTDKSSDFKEIETSRKAKLKKNSGYEISNTKNNLPTDKNSESIEIETLRTAKLKKNSNGETSNTKNNLHTDESSESKECGERKKKFKKMKKNKLHLQQLKSCLKGRTEYNLEKSRNVSFNEQVSYKILDTSLELCEDINDVDSDDPTMEETTFGGESMEESGDEEPPTIIDSVEEPENNILNENDNENTKDEEADSINEEEGISNEQSPQCLDLPKCSGSKFNFWLENQRQASKMKLYKEMMKKIRKNKTLCSTNLLDIKGYGNWGL</sequence>
<dbReference type="Pfam" id="PF01585">
    <property type="entry name" value="G-patch"/>
    <property type="match status" value="1"/>
</dbReference>
<organism evidence="3">
    <name type="scientific">Parasteatoda tepidariorum</name>
    <name type="common">Common house spider</name>
    <name type="synonym">Achaearanea tepidariorum</name>
    <dbReference type="NCBI Taxonomy" id="114398"/>
    <lineage>
        <taxon>Eukaryota</taxon>
        <taxon>Metazoa</taxon>
        <taxon>Ecdysozoa</taxon>
        <taxon>Arthropoda</taxon>
        <taxon>Chelicerata</taxon>
        <taxon>Arachnida</taxon>
        <taxon>Araneae</taxon>
        <taxon>Araneomorphae</taxon>
        <taxon>Entelegynae</taxon>
        <taxon>Araneoidea</taxon>
        <taxon>Theridiidae</taxon>
        <taxon>Parasteatoda</taxon>
    </lineage>
</organism>
<feature type="compositionally biased region" description="Basic and acidic residues" evidence="1">
    <location>
        <begin position="245"/>
        <end position="256"/>
    </location>
</feature>
<dbReference type="AlphaFoldDB" id="A0A2L2Y166"/>
<dbReference type="PROSITE" id="PS50174">
    <property type="entry name" value="G_PATCH"/>
    <property type="match status" value="1"/>
</dbReference>
<proteinExistence type="evidence at transcript level"/>
<dbReference type="SMART" id="SM00443">
    <property type="entry name" value="G_patch"/>
    <property type="match status" value="1"/>
</dbReference>
<feature type="compositionally biased region" description="Polar residues" evidence="1">
    <location>
        <begin position="266"/>
        <end position="278"/>
    </location>
</feature>
<feature type="region of interest" description="Disordered" evidence="1">
    <location>
        <begin position="379"/>
        <end position="451"/>
    </location>
</feature>
<evidence type="ECO:0000259" key="2">
    <source>
        <dbReference type="PROSITE" id="PS50174"/>
    </source>
</evidence>
<name>A0A2L2Y166_PARTP</name>
<dbReference type="OrthoDB" id="29523at2759"/>
<dbReference type="PANTHER" id="PTHR23149">
    <property type="entry name" value="G PATCH DOMAIN CONTAINING PROTEIN"/>
    <property type="match status" value="1"/>
</dbReference>
<evidence type="ECO:0000256" key="1">
    <source>
        <dbReference type="SAM" id="MobiDB-lite"/>
    </source>
</evidence>
<feature type="compositionally biased region" description="Basic and acidic residues" evidence="1">
    <location>
        <begin position="309"/>
        <end position="322"/>
    </location>
</feature>
<feature type="compositionally biased region" description="Polar residues" evidence="1">
    <location>
        <begin position="186"/>
        <end position="203"/>
    </location>
</feature>
<feature type="region of interest" description="Disordered" evidence="1">
    <location>
        <begin position="184"/>
        <end position="283"/>
    </location>
</feature>
<feature type="compositionally biased region" description="Basic residues" evidence="1">
    <location>
        <begin position="323"/>
        <end position="333"/>
    </location>
</feature>
<feature type="compositionally biased region" description="Acidic residues" evidence="1">
    <location>
        <begin position="425"/>
        <end position="444"/>
    </location>
</feature>
<feature type="compositionally biased region" description="Acidic residues" evidence="1">
    <location>
        <begin position="398"/>
        <end position="418"/>
    </location>
</feature>
<dbReference type="InterPro" id="IPR000467">
    <property type="entry name" value="G_patch_dom"/>
</dbReference>
<feature type="compositionally biased region" description="Basic and acidic residues" evidence="1">
    <location>
        <begin position="147"/>
        <end position="157"/>
    </location>
</feature>
<feature type="compositionally biased region" description="Polar residues" evidence="1">
    <location>
        <begin position="297"/>
        <end position="308"/>
    </location>
</feature>
<feature type="domain" description="G-patch" evidence="2">
    <location>
        <begin position="25"/>
        <end position="71"/>
    </location>
</feature>
<dbReference type="GO" id="GO:0003676">
    <property type="term" value="F:nucleic acid binding"/>
    <property type="evidence" value="ECO:0007669"/>
    <property type="project" value="InterPro"/>
</dbReference>
<feature type="compositionally biased region" description="Acidic residues" evidence="1">
    <location>
        <begin position="379"/>
        <end position="389"/>
    </location>
</feature>
<dbReference type="GO" id="GO:0005730">
    <property type="term" value="C:nucleolus"/>
    <property type="evidence" value="ECO:0007669"/>
    <property type="project" value="TreeGrafter"/>
</dbReference>
<dbReference type="InterPro" id="IPR050656">
    <property type="entry name" value="PINX1"/>
</dbReference>
<reference evidence="3" key="1">
    <citation type="journal article" date="2016" name="Mol. Ecol. Resour.">
        <title>Evaluation of the impact of RNA preservation methods of spiders for de novo transcriptome assembly.</title>
        <authorList>
            <person name="Kono N."/>
            <person name="Nakamura H."/>
            <person name="Ito Y."/>
            <person name="Tomita M."/>
            <person name="Arakawa K."/>
        </authorList>
    </citation>
    <scope>NUCLEOTIDE SEQUENCE</scope>
    <source>
        <tissue evidence="3">Whole body</tissue>
    </source>
</reference>
<dbReference type="PANTHER" id="PTHR23149:SF27">
    <property type="entry name" value="PIN2_TERF1-INTERACTING TELOMERASE INHIBITOR 1"/>
    <property type="match status" value="1"/>
</dbReference>
<evidence type="ECO:0000313" key="3">
    <source>
        <dbReference type="EMBL" id="LAA01757.1"/>
    </source>
</evidence>
<accession>A0A2L2Y166</accession>
<dbReference type="EMBL" id="IAAA01007842">
    <property type="protein sequence ID" value="LAA01757.1"/>
    <property type="molecule type" value="mRNA"/>
</dbReference>
<protein>
    <submittedName>
        <fullName evidence="3">PIN2/TERF1-interacting telomerase inhibitor 1</fullName>
    </submittedName>
</protein>